<dbReference type="OrthoDB" id="9815788at2"/>
<dbReference type="RefSeq" id="WP_141817563.1">
    <property type="nucleotide sequence ID" value="NZ_BAAAIL010000003.1"/>
</dbReference>
<dbReference type="SUPFAM" id="SSF143744">
    <property type="entry name" value="GlcG-like"/>
    <property type="match status" value="1"/>
</dbReference>
<dbReference type="EMBL" id="VFPU01000001">
    <property type="protein sequence ID" value="TQM95865.1"/>
    <property type="molecule type" value="Genomic_DNA"/>
</dbReference>
<evidence type="ECO:0000313" key="1">
    <source>
        <dbReference type="EMBL" id="TQM95865.1"/>
    </source>
</evidence>
<accession>A0A543KLB3</accession>
<sequence length="143" mass="14207">MTLDLDTARRLIAGTRSAAHERGLKPLTVVVLDAGGHVVAAEREDGSSAKRFEIAHGKAYGAVSMGLGSRALMDRAEQQPYFIAAVTSAVGGSLVPVPGGVLVRDGDGTLLGAVGVTGDTSDNDEAAAVAGIGAAGLTAQPAA</sequence>
<dbReference type="InterPro" id="IPR038084">
    <property type="entry name" value="PduO/GlcC-like_sf"/>
</dbReference>
<dbReference type="PANTHER" id="PTHR34309">
    <property type="entry name" value="SLR1406 PROTEIN"/>
    <property type="match status" value="1"/>
</dbReference>
<dbReference type="InterPro" id="IPR005624">
    <property type="entry name" value="PduO/GlcC-like"/>
</dbReference>
<organism evidence="1 2">
    <name type="scientific">Ornithinimicrobium humiphilum</name>
    <dbReference type="NCBI Taxonomy" id="125288"/>
    <lineage>
        <taxon>Bacteria</taxon>
        <taxon>Bacillati</taxon>
        <taxon>Actinomycetota</taxon>
        <taxon>Actinomycetes</taxon>
        <taxon>Micrococcales</taxon>
        <taxon>Ornithinimicrobiaceae</taxon>
        <taxon>Ornithinimicrobium</taxon>
    </lineage>
</organism>
<evidence type="ECO:0000313" key="2">
    <source>
        <dbReference type="Proteomes" id="UP000315133"/>
    </source>
</evidence>
<gene>
    <name evidence="1" type="ORF">FB476_0715</name>
</gene>
<proteinExistence type="predicted"/>
<dbReference type="Pfam" id="PF03928">
    <property type="entry name" value="HbpS-like"/>
    <property type="match status" value="1"/>
</dbReference>
<dbReference type="Proteomes" id="UP000315133">
    <property type="component" value="Unassembled WGS sequence"/>
</dbReference>
<reference evidence="1 2" key="1">
    <citation type="submission" date="2019-06" db="EMBL/GenBank/DDBJ databases">
        <title>Sequencing the genomes of 1000 actinobacteria strains.</title>
        <authorList>
            <person name="Klenk H.-P."/>
        </authorList>
    </citation>
    <scope>NUCLEOTIDE SEQUENCE [LARGE SCALE GENOMIC DNA]</scope>
    <source>
        <strain evidence="1 2">DSM 12362</strain>
    </source>
</reference>
<protein>
    <submittedName>
        <fullName evidence="1">Uncharacterized protein GlcG (DUF336 family)</fullName>
    </submittedName>
</protein>
<dbReference type="AlphaFoldDB" id="A0A543KLB3"/>
<dbReference type="InterPro" id="IPR052517">
    <property type="entry name" value="GlcG_carb_metab_protein"/>
</dbReference>
<keyword evidence="2" id="KW-1185">Reference proteome</keyword>
<name>A0A543KLB3_9MICO</name>
<dbReference type="Gene3D" id="3.30.450.150">
    <property type="entry name" value="Haem-degrading domain"/>
    <property type="match status" value="1"/>
</dbReference>
<comment type="caution">
    <text evidence="1">The sequence shown here is derived from an EMBL/GenBank/DDBJ whole genome shotgun (WGS) entry which is preliminary data.</text>
</comment>
<dbReference type="PANTHER" id="PTHR34309:SF10">
    <property type="entry name" value="SLR1406 PROTEIN"/>
    <property type="match status" value="1"/>
</dbReference>